<sequence length="167" mass="18686">MMNSEDNRQLVPLRELIATTLEAAIEADMAALRCYYDNLCELAFDSDDAEKQAVPRLRHLSFSYANGDGQQHQVKLPVLSLLPLPMLQMKGIDFSMDAQLVEMRNFDSDGEKTNHELYVSLAPQSKAFQEEKGIATGYSAKINISMQQSDMPGGMARLLQMVNNLNL</sequence>
<evidence type="ECO:0000313" key="2">
    <source>
        <dbReference type="Proteomes" id="UP000285604"/>
    </source>
</evidence>
<organism evidence="1 2">
    <name type="scientific">Segatella copri</name>
    <dbReference type="NCBI Taxonomy" id="165179"/>
    <lineage>
        <taxon>Bacteria</taxon>
        <taxon>Pseudomonadati</taxon>
        <taxon>Bacteroidota</taxon>
        <taxon>Bacteroidia</taxon>
        <taxon>Bacteroidales</taxon>
        <taxon>Prevotellaceae</taxon>
        <taxon>Segatella</taxon>
    </lineage>
</organism>
<comment type="caution">
    <text evidence="1">The sequence shown here is derived from an EMBL/GenBank/DDBJ whole genome shotgun (WGS) entry which is preliminary data.</text>
</comment>
<dbReference type="AlphaFoldDB" id="A0AA92UKB2"/>
<dbReference type="Pfam" id="PF11655">
    <property type="entry name" value="DUF2589"/>
    <property type="match status" value="1"/>
</dbReference>
<evidence type="ECO:0000313" key="1">
    <source>
        <dbReference type="EMBL" id="RGX90749.1"/>
    </source>
</evidence>
<proteinExistence type="predicted"/>
<gene>
    <name evidence="1" type="ORF">DXA63_14000</name>
</gene>
<name>A0AA92UKB2_9BACT</name>
<reference evidence="1 2" key="1">
    <citation type="submission" date="2018-08" db="EMBL/GenBank/DDBJ databases">
        <title>A genome reference for cultivated species of the human gut microbiota.</title>
        <authorList>
            <person name="Zou Y."/>
            <person name="Xue W."/>
            <person name="Luo G."/>
        </authorList>
    </citation>
    <scope>NUCLEOTIDE SEQUENCE [LARGE SCALE GENOMIC DNA]</scope>
    <source>
        <strain evidence="1 2">OF03-3</strain>
    </source>
</reference>
<dbReference type="Proteomes" id="UP000285604">
    <property type="component" value="Unassembled WGS sequence"/>
</dbReference>
<dbReference type="InterPro" id="IPR024510">
    <property type="entry name" value="DUF2589"/>
</dbReference>
<accession>A0AA92UKB2</accession>
<protein>
    <submittedName>
        <fullName evidence="1">DUF2589 domain-containing protein</fullName>
    </submittedName>
</protein>
<dbReference type="EMBL" id="QSCI01000093">
    <property type="protein sequence ID" value="RGX90749.1"/>
    <property type="molecule type" value="Genomic_DNA"/>
</dbReference>